<accession>A0ABT6C5X5</accession>
<dbReference type="Gene3D" id="3.40.50.300">
    <property type="entry name" value="P-loop containing nucleotide triphosphate hydrolases"/>
    <property type="match status" value="1"/>
</dbReference>
<gene>
    <name evidence="3" type="ORF">P4R38_06915</name>
</gene>
<feature type="domain" description="Sigma-54 factor interaction" evidence="2">
    <location>
        <begin position="173"/>
        <end position="231"/>
    </location>
</feature>
<comment type="caution">
    <text evidence="3">The sequence shown here is derived from an EMBL/GenBank/DDBJ whole genome shotgun (WGS) entry which is preliminary data.</text>
</comment>
<dbReference type="RefSeq" id="WP_275236870.1">
    <property type="nucleotide sequence ID" value="NZ_JARFJC010000012.1"/>
</dbReference>
<dbReference type="InterPro" id="IPR002078">
    <property type="entry name" value="Sigma_54_int"/>
</dbReference>
<dbReference type="PANTHER" id="PTHR30267">
    <property type="entry name" value="PROTEIN KINASE PRKA"/>
    <property type="match status" value="1"/>
</dbReference>
<name>A0ABT6C5X5_9MICO</name>
<dbReference type="EMBL" id="JAROAV010000024">
    <property type="protein sequence ID" value="MDF8263968.1"/>
    <property type="molecule type" value="Genomic_DNA"/>
</dbReference>
<organism evidence="3 4">
    <name type="scientific">Luteipulveratus flavus</name>
    <dbReference type="NCBI Taxonomy" id="3031728"/>
    <lineage>
        <taxon>Bacteria</taxon>
        <taxon>Bacillati</taxon>
        <taxon>Actinomycetota</taxon>
        <taxon>Actinomycetes</taxon>
        <taxon>Micrococcales</taxon>
        <taxon>Dermacoccaceae</taxon>
        <taxon>Luteipulveratus</taxon>
    </lineage>
</organism>
<dbReference type="Proteomes" id="UP001528912">
    <property type="component" value="Unassembled WGS sequence"/>
</dbReference>
<dbReference type="PANTHER" id="PTHR30267:SF2">
    <property type="entry name" value="PROTEIN PRKA"/>
    <property type="match status" value="1"/>
</dbReference>
<evidence type="ECO:0000259" key="2">
    <source>
        <dbReference type="Pfam" id="PF00158"/>
    </source>
</evidence>
<feature type="region of interest" description="Disordered" evidence="1">
    <location>
        <begin position="1"/>
        <end position="23"/>
    </location>
</feature>
<dbReference type="SUPFAM" id="SSF52540">
    <property type="entry name" value="P-loop containing nucleoside triphosphate hydrolases"/>
    <property type="match status" value="1"/>
</dbReference>
<evidence type="ECO:0000313" key="4">
    <source>
        <dbReference type="Proteomes" id="UP001528912"/>
    </source>
</evidence>
<proteinExistence type="predicted"/>
<protein>
    <submittedName>
        <fullName evidence="3">Magnesium chelatase</fullName>
    </submittedName>
</protein>
<dbReference type="InterPro" id="IPR027417">
    <property type="entry name" value="P-loop_NTPase"/>
</dbReference>
<dbReference type="Pfam" id="PF00158">
    <property type="entry name" value="Sigma54_activat"/>
    <property type="match status" value="1"/>
</dbReference>
<sequence length="467" mass="50992">MTAFPTPKPSSRTLGELRASGHEQRTVREEIRSNLVSALAEGHDPWPGIQGFDTTVIPQLERALLAGHDIVLLGERGQGKTRLLRSLAGLLDEWTPVIEGSELGEHPYEPIAPESVRRAAELGDDLPVAWRHRDERYAEKLATPDTSVADLVGDVDPMKVAEGRHLGDPETIHFGLIPRSHRGIVAINELPDLAERIQVAMLNVMEERDIQVRGYILRLPLDVLVVASANPEDYTNRGRIITPLKDRFGAEIRTHYPLEVEAEIAVIEQEAQLVAAVPDYLLEILARYTRALRESPYVDQRSGVSARFAIAGAETVAAAALHRASVTGEDEAVARVVDLETAVDVLGGKIELESGQEDRQREILDHLLRTAKAETVRRRLRGIDLAILVSALEEGGLVTTGDRVTAAEVLESLPLLGESDLYDTLAERLGASTTGERAGAVELALEGLYLAQRVSKDSDETGTTTYG</sequence>
<reference evidence="3 4" key="1">
    <citation type="submission" date="2023-03" db="EMBL/GenBank/DDBJ databases">
        <title>YIM 133296 draft genome.</title>
        <authorList>
            <person name="Xiong L."/>
        </authorList>
    </citation>
    <scope>NUCLEOTIDE SEQUENCE [LARGE SCALE GENOMIC DNA]</scope>
    <source>
        <strain evidence="3 4">YIM 133296</strain>
    </source>
</reference>
<evidence type="ECO:0000256" key="1">
    <source>
        <dbReference type="SAM" id="MobiDB-lite"/>
    </source>
</evidence>
<keyword evidence="4" id="KW-1185">Reference proteome</keyword>
<evidence type="ECO:0000313" key="3">
    <source>
        <dbReference type="EMBL" id="MDF8263968.1"/>
    </source>
</evidence>